<dbReference type="PRINTS" id="PR00455">
    <property type="entry name" value="HTHTETR"/>
</dbReference>
<organism evidence="4 5">
    <name type="scientific">Pantoea osteomyelitidis</name>
    <dbReference type="NCBI Taxonomy" id="3230026"/>
    <lineage>
        <taxon>Bacteria</taxon>
        <taxon>Pseudomonadati</taxon>
        <taxon>Pseudomonadota</taxon>
        <taxon>Gammaproteobacteria</taxon>
        <taxon>Enterobacterales</taxon>
        <taxon>Erwiniaceae</taxon>
        <taxon>Pantoea</taxon>
    </lineage>
</organism>
<dbReference type="Gene3D" id="1.10.357.10">
    <property type="entry name" value="Tetracycline Repressor, domain 2"/>
    <property type="match status" value="1"/>
</dbReference>
<sequence length="211" mass="22635">MSMPEPSLKPRRSPVQARSAATVDALHTATIQVLTREGLVRCTTSRVAMRAGISVGSLYQYYPNRDALLAAVLEKHLNGVLAVVEQTCRAHRGKSVAEFIPALVSNFLNVKLRDPLESRALYAIAAERGGAQLVTRIQNTIATALTDTLTSAPDVRAGDARITALMMLTALAGPVRLVLEGASPPGFEENLETELVRLLSAYVQTDSIASK</sequence>
<dbReference type="PROSITE" id="PS50977">
    <property type="entry name" value="HTH_TETR_2"/>
    <property type="match status" value="1"/>
</dbReference>
<dbReference type="InterPro" id="IPR001647">
    <property type="entry name" value="HTH_TetR"/>
</dbReference>
<dbReference type="Pfam" id="PF17918">
    <property type="entry name" value="TetR_C_15"/>
    <property type="match status" value="1"/>
</dbReference>
<evidence type="ECO:0000313" key="5">
    <source>
        <dbReference type="Proteomes" id="UP001611251"/>
    </source>
</evidence>
<accession>A0ABW7Q0I2</accession>
<name>A0ABW7Q0I2_9GAMM</name>
<evidence type="ECO:0000256" key="1">
    <source>
        <dbReference type="ARBA" id="ARBA00023125"/>
    </source>
</evidence>
<dbReference type="InterPro" id="IPR041669">
    <property type="entry name" value="TetR_C_15"/>
</dbReference>
<dbReference type="InterPro" id="IPR009057">
    <property type="entry name" value="Homeodomain-like_sf"/>
</dbReference>
<evidence type="ECO:0000259" key="3">
    <source>
        <dbReference type="PROSITE" id="PS50977"/>
    </source>
</evidence>
<dbReference type="InterPro" id="IPR050109">
    <property type="entry name" value="HTH-type_TetR-like_transc_reg"/>
</dbReference>
<evidence type="ECO:0000256" key="2">
    <source>
        <dbReference type="PROSITE-ProRule" id="PRU00335"/>
    </source>
</evidence>
<keyword evidence="1 2" id="KW-0238">DNA-binding</keyword>
<comment type="caution">
    <text evidence="4">The sequence shown here is derived from an EMBL/GenBank/DDBJ whole genome shotgun (WGS) entry which is preliminary data.</text>
</comment>
<dbReference type="Proteomes" id="UP001611251">
    <property type="component" value="Unassembled WGS sequence"/>
</dbReference>
<dbReference type="PANTHER" id="PTHR30055">
    <property type="entry name" value="HTH-TYPE TRANSCRIPTIONAL REGULATOR RUTR"/>
    <property type="match status" value="1"/>
</dbReference>
<protein>
    <submittedName>
        <fullName evidence="4">TetR/AcrR family transcriptional regulator</fullName>
    </submittedName>
</protein>
<proteinExistence type="predicted"/>
<feature type="DNA-binding region" description="H-T-H motif" evidence="2">
    <location>
        <begin position="43"/>
        <end position="62"/>
    </location>
</feature>
<reference evidence="4 5" key="1">
    <citation type="submission" date="2024-08" db="EMBL/GenBank/DDBJ databases">
        <title>Pantoea ronii - a newly identified human opportunistic pathogen.</title>
        <authorList>
            <person name="Keidar-Friedman D."/>
            <person name="Sorek N."/>
            <person name="Leshin-Carmel D."/>
            <person name="Tsur A."/>
            <person name="Amsalem M."/>
            <person name="Tolkach D."/>
            <person name="Brosh-Nissimov T."/>
        </authorList>
    </citation>
    <scope>NUCLEOTIDE SEQUENCE [LARGE SCALE GENOMIC DNA]</scope>
    <source>
        <strain evidence="4 5">AA23256</strain>
    </source>
</reference>
<dbReference type="EMBL" id="JBGFSN010000010">
    <property type="protein sequence ID" value="MFH8136096.1"/>
    <property type="molecule type" value="Genomic_DNA"/>
</dbReference>
<keyword evidence="5" id="KW-1185">Reference proteome</keyword>
<dbReference type="SUPFAM" id="SSF46689">
    <property type="entry name" value="Homeodomain-like"/>
    <property type="match status" value="1"/>
</dbReference>
<evidence type="ECO:0000313" key="4">
    <source>
        <dbReference type="EMBL" id="MFH8136096.1"/>
    </source>
</evidence>
<gene>
    <name evidence="4" type="ORF">ABU178_18265</name>
</gene>
<dbReference type="PANTHER" id="PTHR30055:SF226">
    <property type="entry name" value="HTH-TYPE TRANSCRIPTIONAL REGULATOR PKSA"/>
    <property type="match status" value="1"/>
</dbReference>
<dbReference type="Pfam" id="PF00440">
    <property type="entry name" value="TetR_N"/>
    <property type="match status" value="1"/>
</dbReference>
<feature type="domain" description="HTH tetR-type" evidence="3">
    <location>
        <begin position="20"/>
        <end position="80"/>
    </location>
</feature>